<dbReference type="PANTHER" id="PTHR37845:SF1">
    <property type="entry name" value="SEQUENCE ORPHAN"/>
    <property type="match status" value="1"/>
</dbReference>
<keyword evidence="3" id="KW-1185">Reference proteome</keyword>
<accession>A0A9W9F2T3</accession>
<evidence type="ECO:0000313" key="3">
    <source>
        <dbReference type="Proteomes" id="UP001141434"/>
    </source>
</evidence>
<feature type="transmembrane region" description="Helical" evidence="1">
    <location>
        <begin position="193"/>
        <end position="215"/>
    </location>
</feature>
<keyword evidence="1" id="KW-0812">Transmembrane</keyword>
<dbReference type="GO" id="GO:0005739">
    <property type="term" value="C:mitochondrion"/>
    <property type="evidence" value="ECO:0007669"/>
    <property type="project" value="TreeGrafter"/>
</dbReference>
<dbReference type="Proteomes" id="UP001141434">
    <property type="component" value="Unassembled WGS sequence"/>
</dbReference>
<protein>
    <submittedName>
        <fullName evidence="2">Uncharacterized protein</fullName>
    </submittedName>
</protein>
<keyword evidence="1" id="KW-1133">Transmembrane helix</keyword>
<reference evidence="2" key="1">
    <citation type="submission" date="2022-11" db="EMBL/GenBank/DDBJ databases">
        <authorList>
            <person name="Petersen C."/>
        </authorList>
    </citation>
    <scope>NUCLEOTIDE SEQUENCE</scope>
    <source>
        <strain evidence="2">IBT 34128</strain>
    </source>
</reference>
<evidence type="ECO:0000256" key="1">
    <source>
        <dbReference type="SAM" id="Phobius"/>
    </source>
</evidence>
<sequence length="270" mass="29153">MQHETSEPQTRPRFGCLAGDLAAATISASVVAPAVTIIDRAIVEKSSFNQPLFRGLHAHAMVALKRPAPFVFHRPFGIAWTLYAATYSVANGADTVGRALQPSAVGTIGFLSTTLVNVPLAVWKDLSFAQAYGIKPSTTSKNQISAMQAASVRNPAVLRAATAIFVVRDGVTIFGSFTLAPRLSAAHPQAKPVITQLTVLVLTQLVATPIHLLGLDLYTRQKRVPFSDRLVQSQRYLPSSIVLRCVRIIPAFGVGCLLNLELRSFFHARL</sequence>
<dbReference type="AlphaFoldDB" id="A0A9W9F2T3"/>
<evidence type="ECO:0000313" key="2">
    <source>
        <dbReference type="EMBL" id="KAJ5092577.1"/>
    </source>
</evidence>
<organism evidence="2 3">
    <name type="scientific">Penicillium alfredii</name>
    <dbReference type="NCBI Taxonomy" id="1506179"/>
    <lineage>
        <taxon>Eukaryota</taxon>
        <taxon>Fungi</taxon>
        <taxon>Dikarya</taxon>
        <taxon>Ascomycota</taxon>
        <taxon>Pezizomycotina</taxon>
        <taxon>Eurotiomycetes</taxon>
        <taxon>Eurotiomycetidae</taxon>
        <taxon>Eurotiales</taxon>
        <taxon>Aspergillaceae</taxon>
        <taxon>Penicillium</taxon>
    </lineage>
</organism>
<dbReference type="EMBL" id="JAPMSZ010000009">
    <property type="protein sequence ID" value="KAJ5092577.1"/>
    <property type="molecule type" value="Genomic_DNA"/>
</dbReference>
<dbReference type="GeneID" id="81397141"/>
<dbReference type="OrthoDB" id="275936at2759"/>
<dbReference type="PANTHER" id="PTHR37845">
    <property type="entry name" value="SEQUENCE ORPHAN"/>
    <property type="match status" value="1"/>
</dbReference>
<name>A0A9W9F2T3_9EURO</name>
<comment type="caution">
    <text evidence="2">The sequence shown here is derived from an EMBL/GenBank/DDBJ whole genome shotgun (WGS) entry which is preliminary data.</text>
</comment>
<reference evidence="2" key="2">
    <citation type="journal article" date="2023" name="IMA Fungus">
        <title>Comparative genomic study of the Penicillium genus elucidates a diverse pangenome and 15 lateral gene transfer events.</title>
        <authorList>
            <person name="Petersen C."/>
            <person name="Sorensen T."/>
            <person name="Nielsen M.R."/>
            <person name="Sondergaard T.E."/>
            <person name="Sorensen J.L."/>
            <person name="Fitzpatrick D.A."/>
            <person name="Frisvad J.C."/>
            <person name="Nielsen K.L."/>
        </authorList>
    </citation>
    <scope>NUCLEOTIDE SEQUENCE</scope>
    <source>
        <strain evidence="2">IBT 34128</strain>
    </source>
</reference>
<dbReference type="RefSeq" id="XP_056510772.1">
    <property type="nucleotide sequence ID" value="XM_056657972.1"/>
</dbReference>
<gene>
    <name evidence="2" type="ORF">NUU61_007447</name>
</gene>
<proteinExistence type="predicted"/>
<keyword evidence="1" id="KW-0472">Membrane</keyword>
<dbReference type="InterPro" id="IPR038781">
    <property type="entry name" value="C365.16-ike"/>
</dbReference>